<dbReference type="NCBIfam" id="TIGR00611">
    <property type="entry name" value="recf"/>
    <property type="match status" value="1"/>
</dbReference>
<comment type="subcellular location">
    <subcellularLocation>
        <location evidence="1 12 13">Cytoplasm</location>
    </subcellularLocation>
</comment>
<evidence type="ECO:0000256" key="5">
    <source>
        <dbReference type="ARBA" id="ARBA00022705"/>
    </source>
</evidence>
<evidence type="ECO:0000256" key="7">
    <source>
        <dbReference type="ARBA" id="ARBA00022763"/>
    </source>
</evidence>
<accession>A0A239U2C5</accession>
<dbReference type="EMBL" id="LT906446">
    <property type="protein sequence ID" value="SNV04005.1"/>
    <property type="molecule type" value="Genomic_DNA"/>
</dbReference>
<dbReference type="InterPro" id="IPR027417">
    <property type="entry name" value="P-loop_NTPase"/>
</dbReference>
<dbReference type="InterPro" id="IPR003395">
    <property type="entry name" value="RecF/RecN/SMC_N"/>
</dbReference>
<dbReference type="GO" id="GO:0005524">
    <property type="term" value="F:ATP binding"/>
    <property type="evidence" value="ECO:0007669"/>
    <property type="project" value="UniProtKB-UniRule"/>
</dbReference>
<dbReference type="CDD" id="cd03242">
    <property type="entry name" value="ABC_RecF"/>
    <property type="match status" value="1"/>
</dbReference>
<keyword evidence="4 12" id="KW-0963">Cytoplasm</keyword>
<proteinExistence type="inferred from homology"/>
<dbReference type="GO" id="GO:0003697">
    <property type="term" value="F:single-stranded DNA binding"/>
    <property type="evidence" value="ECO:0007669"/>
    <property type="project" value="UniProtKB-UniRule"/>
</dbReference>
<dbReference type="InterPro" id="IPR042174">
    <property type="entry name" value="RecF_2"/>
</dbReference>
<protein>
    <recommendedName>
        <fullName evidence="3 12">DNA replication and repair protein RecF</fullName>
    </recommendedName>
</protein>
<evidence type="ECO:0000256" key="6">
    <source>
        <dbReference type="ARBA" id="ARBA00022741"/>
    </source>
</evidence>
<dbReference type="GO" id="GO:0000731">
    <property type="term" value="P:DNA synthesis involved in DNA repair"/>
    <property type="evidence" value="ECO:0007669"/>
    <property type="project" value="TreeGrafter"/>
</dbReference>
<evidence type="ECO:0000256" key="12">
    <source>
        <dbReference type="HAMAP-Rule" id="MF_00365"/>
    </source>
</evidence>
<name>A0A239U2C5_9FIRM</name>
<dbReference type="AlphaFoldDB" id="A0A239U2C5"/>
<evidence type="ECO:0000256" key="9">
    <source>
        <dbReference type="ARBA" id="ARBA00023125"/>
    </source>
</evidence>
<evidence type="ECO:0000313" key="15">
    <source>
        <dbReference type="EMBL" id="SNV04005.1"/>
    </source>
</evidence>
<sequence length="370" mass="43105">MNIKNITLHNYRNYKDLDIDLIPNINIFIGYNAQGKTNIIEAVRFASIGISHRTRNDNDLIYWQENEANINIKFSKIDITSTLKIFLKRNQRKQLNFNGENIKQKELPGLLTMILFSPEDLMLIKGSPVLRRRFLDIELSQISLIYYNQLVQYNKILLQRNNLLKKIKENNKLISMLDMWDEQFAKSAAFIVDKRLKSVDKLNKLANNAHNYISKNQENLEVKYIMNKNNANLSLDITYEELYTYYINALNKFRKNDIFKGSTSIGPHRDDIYFFINNVDLKSFGSQGQQRSSVLSLKLAELTFLKNETGEYPILLLDDVMSELDNNRRNSLLDYIQAKNIQTLITATDKSLFSVNNKSKFFIVNKGIVS</sequence>
<dbReference type="GO" id="GO:0005737">
    <property type="term" value="C:cytoplasm"/>
    <property type="evidence" value="ECO:0007669"/>
    <property type="project" value="UniProtKB-SubCell"/>
</dbReference>
<keyword evidence="9 12" id="KW-0238">DNA-binding</keyword>
<dbReference type="GO" id="GO:0006302">
    <property type="term" value="P:double-strand break repair"/>
    <property type="evidence" value="ECO:0007669"/>
    <property type="project" value="TreeGrafter"/>
</dbReference>
<dbReference type="Gene3D" id="1.20.1050.90">
    <property type="entry name" value="RecF/RecN/SMC, N-terminal domain"/>
    <property type="match status" value="1"/>
</dbReference>
<dbReference type="SUPFAM" id="SSF52540">
    <property type="entry name" value="P-loop containing nucleoside triphosphate hydrolases"/>
    <property type="match status" value="1"/>
</dbReference>
<keyword evidence="8 12" id="KW-0067">ATP-binding</keyword>
<dbReference type="PROSITE" id="PS00618">
    <property type="entry name" value="RECF_2"/>
    <property type="match status" value="1"/>
</dbReference>
<organism evidence="15 16">
    <name type="scientific">Megamonas hypermegale</name>
    <dbReference type="NCBI Taxonomy" id="158847"/>
    <lineage>
        <taxon>Bacteria</taxon>
        <taxon>Bacillati</taxon>
        <taxon>Bacillota</taxon>
        <taxon>Negativicutes</taxon>
        <taxon>Selenomonadales</taxon>
        <taxon>Selenomonadaceae</taxon>
        <taxon>Megamonas</taxon>
    </lineage>
</organism>
<comment type="function">
    <text evidence="12 13">The RecF protein is involved in DNA metabolism; it is required for DNA replication and normal SOS inducibility. RecF binds preferentially to single-stranded, linear DNA. It also seems to bind ATP.</text>
</comment>
<dbReference type="RefSeq" id="WP_027889064.1">
    <property type="nucleotide sequence ID" value="NZ_CALXYH010000002.1"/>
</dbReference>
<dbReference type="PANTHER" id="PTHR32182:SF0">
    <property type="entry name" value="DNA REPLICATION AND REPAIR PROTEIN RECF"/>
    <property type="match status" value="1"/>
</dbReference>
<keyword evidence="5 12" id="KW-0235">DNA replication</keyword>
<keyword evidence="10 12" id="KW-0234">DNA repair</keyword>
<dbReference type="eggNOG" id="COG1195">
    <property type="taxonomic scope" value="Bacteria"/>
</dbReference>
<evidence type="ECO:0000313" key="16">
    <source>
        <dbReference type="Proteomes" id="UP000215383"/>
    </source>
</evidence>
<evidence type="ECO:0000256" key="8">
    <source>
        <dbReference type="ARBA" id="ARBA00022840"/>
    </source>
</evidence>
<evidence type="ECO:0000256" key="3">
    <source>
        <dbReference type="ARBA" id="ARBA00020170"/>
    </source>
</evidence>
<keyword evidence="16" id="KW-1185">Reference proteome</keyword>
<dbReference type="Gene3D" id="3.40.50.300">
    <property type="entry name" value="P-loop containing nucleotide triphosphate hydrolases"/>
    <property type="match status" value="1"/>
</dbReference>
<dbReference type="GO" id="GO:0006260">
    <property type="term" value="P:DNA replication"/>
    <property type="evidence" value="ECO:0007669"/>
    <property type="project" value="UniProtKB-UniRule"/>
</dbReference>
<reference evidence="15 16" key="1">
    <citation type="submission" date="2017-06" db="EMBL/GenBank/DDBJ databases">
        <authorList>
            <consortium name="Pathogen Informatics"/>
        </authorList>
    </citation>
    <scope>NUCLEOTIDE SEQUENCE [LARGE SCALE GENOMIC DNA]</scope>
    <source>
        <strain evidence="15 16">NCTC10570</strain>
    </source>
</reference>
<evidence type="ECO:0000259" key="14">
    <source>
        <dbReference type="Pfam" id="PF02463"/>
    </source>
</evidence>
<evidence type="ECO:0000256" key="1">
    <source>
        <dbReference type="ARBA" id="ARBA00004496"/>
    </source>
</evidence>
<evidence type="ECO:0000256" key="13">
    <source>
        <dbReference type="RuleBase" id="RU000578"/>
    </source>
</evidence>
<dbReference type="PROSITE" id="PS00617">
    <property type="entry name" value="RECF_1"/>
    <property type="match status" value="1"/>
</dbReference>
<comment type="similarity">
    <text evidence="2 12 13">Belongs to the RecF family.</text>
</comment>
<dbReference type="GO" id="GO:0009432">
    <property type="term" value="P:SOS response"/>
    <property type="evidence" value="ECO:0007669"/>
    <property type="project" value="UniProtKB-UniRule"/>
</dbReference>
<gene>
    <name evidence="12 15" type="primary">recF</name>
    <name evidence="15" type="ORF">SAMEA4364220_01911</name>
</gene>
<dbReference type="HAMAP" id="MF_00365">
    <property type="entry name" value="RecF"/>
    <property type="match status" value="1"/>
</dbReference>
<feature type="binding site" evidence="12">
    <location>
        <begin position="30"/>
        <end position="37"/>
    </location>
    <ligand>
        <name>ATP</name>
        <dbReference type="ChEBI" id="CHEBI:30616"/>
    </ligand>
</feature>
<dbReference type="Proteomes" id="UP000215383">
    <property type="component" value="Chromosome 1"/>
</dbReference>
<evidence type="ECO:0000256" key="11">
    <source>
        <dbReference type="ARBA" id="ARBA00023236"/>
    </source>
</evidence>
<dbReference type="OrthoDB" id="9803889at2"/>
<dbReference type="PANTHER" id="PTHR32182">
    <property type="entry name" value="DNA REPLICATION AND REPAIR PROTEIN RECF"/>
    <property type="match status" value="1"/>
</dbReference>
<evidence type="ECO:0000256" key="4">
    <source>
        <dbReference type="ARBA" id="ARBA00022490"/>
    </source>
</evidence>
<evidence type="ECO:0000256" key="2">
    <source>
        <dbReference type="ARBA" id="ARBA00008016"/>
    </source>
</evidence>
<keyword evidence="6 12" id="KW-0547">Nucleotide-binding</keyword>
<feature type="domain" description="RecF/RecN/SMC N-terminal" evidence="14">
    <location>
        <begin position="3"/>
        <end position="358"/>
    </location>
</feature>
<keyword evidence="7 12" id="KW-0227">DNA damage</keyword>
<dbReference type="GeneID" id="78507895"/>
<dbReference type="InterPro" id="IPR018078">
    <property type="entry name" value="DNA-binding_RecF_CS"/>
</dbReference>
<dbReference type="InterPro" id="IPR001238">
    <property type="entry name" value="DNA-binding_RecF"/>
</dbReference>
<dbReference type="Pfam" id="PF02463">
    <property type="entry name" value="SMC_N"/>
    <property type="match status" value="1"/>
</dbReference>
<evidence type="ECO:0000256" key="10">
    <source>
        <dbReference type="ARBA" id="ARBA00023204"/>
    </source>
</evidence>
<keyword evidence="11 12" id="KW-0742">SOS response</keyword>